<sequence length="244" mass="27458">MRVIFLFLIFASAVSSTSVDVLKKSSEVSHIPMKPEFAEKSMNPLVDDDDSEYEASADYPPSFNVRKTNNEVFEPKKEDEDPKEEAVDHKNYTPDAKKEVQPKTGQVDSKDETAVIPKMIDIYVDSEDSNNSTVSIHSENDENEENENQDILSYIDLFLRKIQKTPNLLALAIGIFSGLMTFTLLVLITSICCRPKKSVIPNITNEFYEATMCSQRFDSVNLTDKGEVTIPLMSPGQDSRNMIV</sequence>
<accession>A0A8S1FBL7</accession>
<dbReference type="Proteomes" id="UP000494206">
    <property type="component" value="Unassembled WGS sequence"/>
</dbReference>
<dbReference type="AlphaFoldDB" id="A0A8S1FBL7"/>
<feature type="transmembrane region" description="Helical" evidence="2">
    <location>
        <begin position="168"/>
        <end position="188"/>
    </location>
</feature>
<evidence type="ECO:0000313" key="4">
    <source>
        <dbReference type="EMBL" id="CAB3410020.1"/>
    </source>
</evidence>
<evidence type="ECO:0000256" key="1">
    <source>
        <dbReference type="SAM" id="MobiDB-lite"/>
    </source>
</evidence>
<organism evidence="4 5">
    <name type="scientific">Caenorhabditis bovis</name>
    <dbReference type="NCBI Taxonomy" id="2654633"/>
    <lineage>
        <taxon>Eukaryota</taxon>
        <taxon>Metazoa</taxon>
        <taxon>Ecdysozoa</taxon>
        <taxon>Nematoda</taxon>
        <taxon>Chromadorea</taxon>
        <taxon>Rhabditida</taxon>
        <taxon>Rhabditina</taxon>
        <taxon>Rhabditomorpha</taxon>
        <taxon>Rhabditoidea</taxon>
        <taxon>Rhabditidae</taxon>
        <taxon>Peloderinae</taxon>
        <taxon>Caenorhabditis</taxon>
    </lineage>
</organism>
<gene>
    <name evidence="4" type="ORF">CBOVIS_LOCUS11593</name>
</gene>
<feature type="signal peptide" evidence="3">
    <location>
        <begin position="1"/>
        <end position="16"/>
    </location>
</feature>
<keyword evidence="2" id="KW-1133">Transmembrane helix</keyword>
<protein>
    <recommendedName>
        <fullName evidence="6">Nematode cuticle collagen N-terminal domain-containing protein</fullName>
    </recommendedName>
</protein>
<evidence type="ECO:0000256" key="3">
    <source>
        <dbReference type="SAM" id="SignalP"/>
    </source>
</evidence>
<dbReference type="EMBL" id="CADEPM010000009">
    <property type="protein sequence ID" value="CAB3410020.1"/>
    <property type="molecule type" value="Genomic_DNA"/>
</dbReference>
<evidence type="ECO:0000313" key="5">
    <source>
        <dbReference type="Proteomes" id="UP000494206"/>
    </source>
</evidence>
<keyword evidence="3" id="KW-0732">Signal</keyword>
<evidence type="ECO:0008006" key="6">
    <source>
        <dbReference type="Google" id="ProtNLM"/>
    </source>
</evidence>
<name>A0A8S1FBL7_9PELO</name>
<keyword evidence="2" id="KW-0472">Membrane</keyword>
<comment type="caution">
    <text evidence="4">The sequence shown here is derived from an EMBL/GenBank/DDBJ whole genome shotgun (WGS) entry which is preliminary data.</text>
</comment>
<feature type="compositionally biased region" description="Basic and acidic residues" evidence="1">
    <location>
        <begin position="73"/>
        <end position="101"/>
    </location>
</feature>
<reference evidence="4 5" key="1">
    <citation type="submission" date="2020-04" db="EMBL/GenBank/DDBJ databases">
        <authorList>
            <person name="Laetsch R D."/>
            <person name="Stevens L."/>
            <person name="Kumar S."/>
            <person name="Blaxter L. M."/>
        </authorList>
    </citation>
    <scope>NUCLEOTIDE SEQUENCE [LARGE SCALE GENOMIC DNA]</scope>
</reference>
<keyword evidence="5" id="KW-1185">Reference proteome</keyword>
<proteinExistence type="predicted"/>
<evidence type="ECO:0000256" key="2">
    <source>
        <dbReference type="SAM" id="Phobius"/>
    </source>
</evidence>
<feature type="chain" id="PRO_5035911680" description="Nematode cuticle collagen N-terminal domain-containing protein" evidence="3">
    <location>
        <begin position="17"/>
        <end position="244"/>
    </location>
</feature>
<feature type="region of interest" description="Disordered" evidence="1">
    <location>
        <begin position="40"/>
        <end position="111"/>
    </location>
</feature>
<keyword evidence="2" id="KW-0812">Transmembrane</keyword>
<feature type="compositionally biased region" description="Acidic residues" evidence="1">
    <location>
        <begin position="46"/>
        <end position="55"/>
    </location>
</feature>